<sequence>MQQLMIGDRAMQRQWAGGMERRIVKDSRYCAYSSAWRDRTAQTRTDRPISTLLSDYTTYRGRNERHGVDEVRDDSVSLSGQERGLERARKARSWHIGGGDPSDPRKVCRSHVVIVALIMAFSQRVWERRFETRFDVIEYEYRTRTQHSIVCNFSKSKNYIKEQLCVGYGACWERVSGCQTGRVTKARTCDIDEGRDIREWRGHVADTTSAAERREAYRGDVDGPRAQILWQSGPCHKNGSRAKMLRSEVWNNMVFVNVSVNGKNMVPLCTPPFPGCQTGDRKTHVPKRSVDQKSKTSGRKSELVPSSPLPALFT</sequence>
<dbReference type="AlphaFoldDB" id="A0AAD7FAM6"/>
<accession>A0AAD7FAM6</accession>
<feature type="compositionally biased region" description="Basic and acidic residues" evidence="1">
    <location>
        <begin position="279"/>
        <end position="302"/>
    </location>
</feature>
<feature type="region of interest" description="Disordered" evidence="1">
    <location>
        <begin position="276"/>
        <end position="314"/>
    </location>
</feature>
<protein>
    <submittedName>
        <fullName evidence="2">Uncharacterized protein</fullName>
    </submittedName>
</protein>
<comment type="caution">
    <text evidence="2">The sequence shown here is derived from an EMBL/GenBank/DDBJ whole genome shotgun (WGS) entry which is preliminary data.</text>
</comment>
<proteinExistence type="predicted"/>
<organism evidence="2 3">
    <name type="scientific">Roridomyces roridus</name>
    <dbReference type="NCBI Taxonomy" id="1738132"/>
    <lineage>
        <taxon>Eukaryota</taxon>
        <taxon>Fungi</taxon>
        <taxon>Dikarya</taxon>
        <taxon>Basidiomycota</taxon>
        <taxon>Agaricomycotina</taxon>
        <taxon>Agaricomycetes</taxon>
        <taxon>Agaricomycetidae</taxon>
        <taxon>Agaricales</taxon>
        <taxon>Marasmiineae</taxon>
        <taxon>Mycenaceae</taxon>
        <taxon>Roridomyces</taxon>
    </lineage>
</organism>
<dbReference type="Proteomes" id="UP001221142">
    <property type="component" value="Unassembled WGS sequence"/>
</dbReference>
<reference evidence="2" key="1">
    <citation type="submission" date="2023-03" db="EMBL/GenBank/DDBJ databases">
        <title>Massive genome expansion in bonnet fungi (Mycena s.s.) driven by repeated elements and novel gene families across ecological guilds.</title>
        <authorList>
            <consortium name="Lawrence Berkeley National Laboratory"/>
            <person name="Harder C.B."/>
            <person name="Miyauchi S."/>
            <person name="Viragh M."/>
            <person name="Kuo A."/>
            <person name="Thoen E."/>
            <person name="Andreopoulos B."/>
            <person name="Lu D."/>
            <person name="Skrede I."/>
            <person name="Drula E."/>
            <person name="Henrissat B."/>
            <person name="Morin E."/>
            <person name="Kohler A."/>
            <person name="Barry K."/>
            <person name="LaButti K."/>
            <person name="Morin E."/>
            <person name="Salamov A."/>
            <person name="Lipzen A."/>
            <person name="Mereny Z."/>
            <person name="Hegedus B."/>
            <person name="Baldrian P."/>
            <person name="Stursova M."/>
            <person name="Weitz H."/>
            <person name="Taylor A."/>
            <person name="Grigoriev I.V."/>
            <person name="Nagy L.G."/>
            <person name="Martin F."/>
            <person name="Kauserud H."/>
        </authorList>
    </citation>
    <scope>NUCLEOTIDE SEQUENCE</scope>
    <source>
        <strain evidence="2">9284</strain>
    </source>
</reference>
<evidence type="ECO:0000313" key="2">
    <source>
        <dbReference type="EMBL" id="KAJ7607510.1"/>
    </source>
</evidence>
<dbReference type="EMBL" id="JARKIF010000049">
    <property type="protein sequence ID" value="KAJ7607510.1"/>
    <property type="molecule type" value="Genomic_DNA"/>
</dbReference>
<evidence type="ECO:0000256" key="1">
    <source>
        <dbReference type="SAM" id="MobiDB-lite"/>
    </source>
</evidence>
<gene>
    <name evidence="2" type="ORF">FB45DRAFT_1131304</name>
</gene>
<evidence type="ECO:0000313" key="3">
    <source>
        <dbReference type="Proteomes" id="UP001221142"/>
    </source>
</evidence>
<keyword evidence="3" id="KW-1185">Reference proteome</keyword>
<name>A0AAD7FAM6_9AGAR</name>